<protein>
    <submittedName>
        <fullName evidence="1">Uncharacterized protein</fullName>
    </submittedName>
</protein>
<gene>
    <name evidence="1" type="ORF">ATE35_07665</name>
</gene>
<evidence type="ECO:0000313" key="1">
    <source>
        <dbReference type="EMBL" id="ORJ30540.1"/>
    </source>
</evidence>
<reference evidence="1 2" key="1">
    <citation type="journal article" date="2016" name="PLoS ONE">
        <title>Comparative Genomics Analysis of Streptococcus tigurinus Strains Identifies Genetic Elements Specifically and Uniquely Present in Highly Virulent Strains.</title>
        <authorList>
            <person name="Diene S.M."/>
            <person name="Francois P."/>
            <person name="Zbinden A."/>
            <person name="Entenza J.M."/>
            <person name="Resch G."/>
        </authorList>
    </citation>
    <scope>NUCLEOTIDE SEQUENCE [LARGE SCALE GENOMIC DNA]</scope>
    <source>
        <strain evidence="1 2">AZ_14</strain>
    </source>
</reference>
<sequence>MNLQEAKKIYFRLVQDYNLFFINTNKTTIFNLMFGAKENYYRFGLIPDIAELLPEKDKKAILEFTESIIEGIEEYRNKRSELQESMGQIFSNKFLTSRQKETQASKLHDEVVTSLNKLVKKNKKIYDKQPQEFSQIHDILKQVKEQLGNFVDDAIIPETFDLYEKCYECLEESYSLEFADMLYKPDPELAKRDYRYYQGKGEEQSYGRHNELVFEEIGHLRGWKLQEYWENKGFKSQIEWLAQNHEDMKEQEELKYIEGLKKDLAYEQLMKSEDGSGLFKRILKGITNATN</sequence>
<dbReference type="EMBL" id="LNVG01000003">
    <property type="protein sequence ID" value="ORJ30540.1"/>
    <property type="molecule type" value="Genomic_DNA"/>
</dbReference>
<dbReference type="RefSeq" id="WP_084932708.1">
    <property type="nucleotide sequence ID" value="NZ_LNVG01000003.1"/>
</dbReference>
<name>A0A1X0WUR9_STROR</name>
<accession>A0A1X0WUR9</accession>
<evidence type="ECO:0000313" key="2">
    <source>
        <dbReference type="Proteomes" id="UP000192789"/>
    </source>
</evidence>
<comment type="caution">
    <text evidence="1">The sequence shown here is derived from an EMBL/GenBank/DDBJ whole genome shotgun (WGS) entry which is preliminary data.</text>
</comment>
<dbReference type="Proteomes" id="UP000192789">
    <property type="component" value="Unassembled WGS sequence"/>
</dbReference>
<dbReference type="AlphaFoldDB" id="A0A1X0WUR9"/>
<organism evidence="1 2">
    <name type="scientific">Streptococcus oralis subsp. tigurinus</name>
    <dbReference type="NCBI Taxonomy" id="1077464"/>
    <lineage>
        <taxon>Bacteria</taxon>
        <taxon>Bacillati</taxon>
        <taxon>Bacillota</taxon>
        <taxon>Bacilli</taxon>
        <taxon>Lactobacillales</taxon>
        <taxon>Streptococcaceae</taxon>
        <taxon>Streptococcus</taxon>
    </lineage>
</organism>
<proteinExistence type="predicted"/>